<keyword evidence="11" id="KW-1185">Reference proteome</keyword>
<organism evidence="10 11">
    <name type="scientific">Cannabis sativa</name>
    <name type="common">Hemp</name>
    <name type="synonym">Marijuana</name>
    <dbReference type="NCBI Taxonomy" id="3483"/>
    <lineage>
        <taxon>Eukaryota</taxon>
        <taxon>Viridiplantae</taxon>
        <taxon>Streptophyta</taxon>
        <taxon>Embryophyta</taxon>
        <taxon>Tracheophyta</taxon>
        <taxon>Spermatophyta</taxon>
        <taxon>Magnoliopsida</taxon>
        <taxon>eudicotyledons</taxon>
        <taxon>Gunneridae</taxon>
        <taxon>Pentapetalae</taxon>
        <taxon>rosids</taxon>
        <taxon>fabids</taxon>
        <taxon>Rosales</taxon>
        <taxon>Cannabaceae</taxon>
        <taxon>Cannabis</taxon>
    </lineage>
</organism>
<keyword evidence="4" id="KW-0547">Nucleotide-binding</keyword>
<evidence type="ECO:0000256" key="5">
    <source>
        <dbReference type="ARBA" id="ARBA00022777"/>
    </source>
</evidence>
<dbReference type="AlphaFoldDB" id="A0A7J6HA21"/>
<comment type="caution">
    <text evidence="10">The sequence shown here is derived from an EMBL/GenBank/DDBJ whole genome shotgun (WGS) entry which is preliminary data.</text>
</comment>
<evidence type="ECO:0000256" key="2">
    <source>
        <dbReference type="ARBA" id="ARBA00022527"/>
    </source>
</evidence>
<evidence type="ECO:0000256" key="4">
    <source>
        <dbReference type="ARBA" id="ARBA00022741"/>
    </source>
</evidence>
<evidence type="ECO:0000313" key="11">
    <source>
        <dbReference type="Proteomes" id="UP000583929"/>
    </source>
</evidence>
<dbReference type="Proteomes" id="UP000583929">
    <property type="component" value="Unassembled WGS sequence"/>
</dbReference>
<keyword evidence="2" id="KW-0723">Serine/threonine-protein kinase</keyword>
<accession>A0A7J6HA21</accession>
<keyword evidence="5" id="KW-0418">Kinase</keyword>
<evidence type="ECO:0000256" key="7">
    <source>
        <dbReference type="ARBA" id="ARBA00047899"/>
    </source>
</evidence>
<protein>
    <recommendedName>
        <fullName evidence="1">non-specific serine/threonine protein kinase</fullName>
        <ecNumber evidence="1">2.7.11.1</ecNumber>
    </recommendedName>
</protein>
<dbReference type="GO" id="GO:0050684">
    <property type="term" value="P:regulation of mRNA processing"/>
    <property type="evidence" value="ECO:0007669"/>
    <property type="project" value="TreeGrafter"/>
</dbReference>
<evidence type="ECO:0000256" key="1">
    <source>
        <dbReference type="ARBA" id="ARBA00012513"/>
    </source>
</evidence>
<evidence type="ECO:0000313" key="10">
    <source>
        <dbReference type="EMBL" id="KAF4392157.1"/>
    </source>
</evidence>
<dbReference type="InterPro" id="IPR000719">
    <property type="entry name" value="Prot_kinase_dom"/>
</dbReference>
<dbReference type="EMBL" id="JAATIQ010000054">
    <property type="protein sequence ID" value="KAF4392157.1"/>
    <property type="molecule type" value="Genomic_DNA"/>
</dbReference>
<comment type="catalytic activity">
    <reaction evidence="8">
        <text>L-seryl-[protein] + ATP = O-phospho-L-seryl-[protein] + ADP + H(+)</text>
        <dbReference type="Rhea" id="RHEA:17989"/>
        <dbReference type="Rhea" id="RHEA-COMP:9863"/>
        <dbReference type="Rhea" id="RHEA-COMP:11604"/>
        <dbReference type="ChEBI" id="CHEBI:15378"/>
        <dbReference type="ChEBI" id="CHEBI:29999"/>
        <dbReference type="ChEBI" id="CHEBI:30616"/>
        <dbReference type="ChEBI" id="CHEBI:83421"/>
        <dbReference type="ChEBI" id="CHEBI:456216"/>
        <dbReference type="EC" id="2.7.11.1"/>
    </reaction>
</comment>
<name>A0A7J6HA21_CANSA</name>
<evidence type="ECO:0000256" key="8">
    <source>
        <dbReference type="ARBA" id="ARBA00048679"/>
    </source>
</evidence>
<dbReference type="Pfam" id="PF00069">
    <property type="entry name" value="Pkinase"/>
    <property type="match status" value="1"/>
</dbReference>
<comment type="catalytic activity">
    <reaction evidence="7">
        <text>L-threonyl-[protein] + ATP = O-phospho-L-threonyl-[protein] + ADP + H(+)</text>
        <dbReference type="Rhea" id="RHEA:46608"/>
        <dbReference type="Rhea" id="RHEA-COMP:11060"/>
        <dbReference type="Rhea" id="RHEA-COMP:11605"/>
        <dbReference type="ChEBI" id="CHEBI:15378"/>
        <dbReference type="ChEBI" id="CHEBI:30013"/>
        <dbReference type="ChEBI" id="CHEBI:30616"/>
        <dbReference type="ChEBI" id="CHEBI:61977"/>
        <dbReference type="ChEBI" id="CHEBI:456216"/>
        <dbReference type="EC" id="2.7.11.1"/>
    </reaction>
</comment>
<dbReference type="InterPro" id="IPR051334">
    <property type="entry name" value="SRPK"/>
</dbReference>
<dbReference type="InterPro" id="IPR011009">
    <property type="entry name" value="Kinase-like_dom_sf"/>
</dbReference>
<dbReference type="GO" id="GO:0004674">
    <property type="term" value="F:protein serine/threonine kinase activity"/>
    <property type="evidence" value="ECO:0007669"/>
    <property type="project" value="UniProtKB-KW"/>
</dbReference>
<feature type="domain" description="Protein kinase" evidence="9">
    <location>
        <begin position="6"/>
        <end position="54"/>
    </location>
</feature>
<dbReference type="Gene3D" id="1.10.510.10">
    <property type="entry name" value="Transferase(Phosphotransferase) domain 1"/>
    <property type="match status" value="1"/>
</dbReference>
<evidence type="ECO:0000256" key="6">
    <source>
        <dbReference type="ARBA" id="ARBA00022840"/>
    </source>
</evidence>
<dbReference type="GO" id="GO:0000245">
    <property type="term" value="P:spliceosomal complex assembly"/>
    <property type="evidence" value="ECO:0007669"/>
    <property type="project" value="TreeGrafter"/>
</dbReference>
<proteinExistence type="predicted"/>
<evidence type="ECO:0000259" key="9">
    <source>
        <dbReference type="Pfam" id="PF00069"/>
    </source>
</evidence>
<dbReference type="SUPFAM" id="SSF56112">
    <property type="entry name" value="Protein kinase-like (PK-like)"/>
    <property type="match status" value="1"/>
</dbReference>
<evidence type="ECO:0000256" key="3">
    <source>
        <dbReference type="ARBA" id="ARBA00022679"/>
    </source>
</evidence>
<gene>
    <name evidence="10" type="ORF">G4B88_026146</name>
</gene>
<dbReference type="PANTHER" id="PTHR47634:SF9">
    <property type="entry name" value="PROTEIN KINASE DOMAIN-CONTAINING PROTEIN-RELATED"/>
    <property type="match status" value="1"/>
</dbReference>
<dbReference type="EC" id="2.7.11.1" evidence="1"/>
<dbReference type="PANTHER" id="PTHR47634">
    <property type="entry name" value="PROTEIN KINASE DOMAIN-CONTAINING PROTEIN-RELATED"/>
    <property type="match status" value="1"/>
</dbReference>
<keyword evidence="6" id="KW-0067">ATP-binding</keyword>
<keyword evidence="3" id="KW-0808">Transferase</keyword>
<dbReference type="GO" id="GO:0005524">
    <property type="term" value="F:ATP binding"/>
    <property type="evidence" value="ECO:0007669"/>
    <property type="project" value="UniProtKB-KW"/>
</dbReference>
<reference evidence="10 11" key="1">
    <citation type="journal article" date="2020" name="bioRxiv">
        <title>Sequence and annotation of 42 cannabis genomes reveals extensive copy number variation in cannabinoid synthesis and pathogen resistance genes.</title>
        <authorList>
            <person name="Mckernan K.J."/>
            <person name="Helbert Y."/>
            <person name="Kane L.T."/>
            <person name="Ebling H."/>
            <person name="Zhang L."/>
            <person name="Liu B."/>
            <person name="Eaton Z."/>
            <person name="Mclaughlin S."/>
            <person name="Kingan S."/>
            <person name="Baybayan P."/>
            <person name="Concepcion G."/>
            <person name="Jordan M."/>
            <person name="Riva A."/>
            <person name="Barbazuk W."/>
            <person name="Harkins T."/>
        </authorList>
    </citation>
    <scope>NUCLEOTIDE SEQUENCE [LARGE SCALE GENOMIC DNA]</scope>
    <source>
        <strain evidence="11">cv. Jamaican Lion 4</strain>
        <tissue evidence="10">Leaf</tissue>
    </source>
</reference>
<sequence length="133" mass="15066">MSISKCKLTRQYRCPEVIFHSKYSTSTDLWSFACICFELATGDVLFDPNSGDNYDRDVFAKPPACPEPINDIFKVILFIETHSQRLPGNQPPSHYLGPIWPSPSLISEAMTVEISEKNRIHKKLKDSYNGNVA</sequence>